<dbReference type="STRING" id="128944.AWM75_06420"/>
<dbReference type="KEGG" id="auh:AWM75_06420"/>
<dbReference type="InterPro" id="IPR016181">
    <property type="entry name" value="Acyl_CoA_acyltransferase"/>
</dbReference>
<gene>
    <name evidence="1" type="ORF">AWM75_06420</name>
</gene>
<dbReference type="AlphaFoldDB" id="A0A0X8FMZ2"/>
<dbReference type="RefSeq" id="WP_067979779.1">
    <property type="nucleotide sequence ID" value="NZ_CP014163.1"/>
</dbReference>
<proteinExistence type="predicted"/>
<protein>
    <submittedName>
        <fullName evidence="1">Uncharacterized protein</fullName>
    </submittedName>
</protein>
<keyword evidence="2" id="KW-1185">Reference proteome</keyword>
<dbReference type="Gene3D" id="3.40.630.30">
    <property type="match status" value="1"/>
</dbReference>
<dbReference type="OrthoDB" id="9796171at2"/>
<reference evidence="1 2" key="1">
    <citation type="journal article" date="2016" name="Genome Announc.">
        <title>Complete Genome Sequences of Aerococcus christensenii CCUG 28831T, Aerococcus sanguinicola CCUG 43001T, Aerococcus urinae CCUG 36881T, Aerococcus urinaeequi CCUG 28094T, Aerococcus urinaehominis CCUG 42038 BT, and Aerococcus viridans CCUG 4311T.</title>
        <authorList>
            <person name="Carkaci D."/>
            <person name="Dargis R."/>
            <person name="Nielsen X.C."/>
            <person name="Skovgaard O."/>
            <person name="Fuursted K."/>
            <person name="Christensen J.J."/>
        </authorList>
    </citation>
    <scope>NUCLEOTIDE SEQUENCE [LARGE SCALE GENOMIC DNA]</scope>
    <source>
        <strain evidence="1 2">CCUG42038B</strain>
    </source>
</reference>
<accession>A0A0X8FMZ2</accession>
<sequence>MKFKWTNDLTDQCYQQAIDIRKKVFISEQGVDPDLELDENENACLHCVGYNKDGQPIATARLLPRTPDLIRIQRVAVLANYRHFG</sequence>
<evidence type="ECO:0000313" key="1">
    <source>
        <dbReference type="EMBL" id="AMB99637.1"/>
    </source>
</evidence>
<organism evidence="1 2">
    <name type="scientific">Aerococcus urinaehominis</name>
    <dbReference type="NCBI Taxonomy" id="128944"/>
    <lineage>
        <taxon>Bacteria</taxon>
        <taxon>Bacillati</taxon>
        <taxon>Bacillota</taxon>
        <taxon>Bacilli</taxon>
        <taxon>Lactobacillales</taxon>
        <taxon>Aerococcaceae</taxon>
        <taxon>Aerococcus</taxon>
    </lineage>
</organism>
<name>A0A0X8FMZ2_9LACT</name>
<dbReference type="Proteomes" id="UP000062260">
    <property type="component" value="Chromosome"/>
</dbReference>
<dbReference type="SUPFAM" id="SSF55729">
    <property type="entry name" value="Acyl-CoA N-acyltransferases (Nat)"/>
    <property type="match status" value="1"/>
</dbReference>
<reference evidence="2" key="2">
    <citation type="submission" date="2016-01" db="EMBL/GenBank/DDBJ databases">
        <title>Six Aerococcus type strain genome sequencing and assembly using PacBio and Illumina Hiseq.</title>
        <authorList>
            <person name="Carkaci D."/>
            <person name="Dargis R."/>
            <person name="Nielsen X.C."/>
            <person name="Skovgaard O."/>
            <person name="Fuursted K."/>
            <person name="Christensen J.J."/>
        </authorList>
    </citation>
    <scope>NUCLEOTIDE SEQUENCE [LARGE SCALE GENOMIC DNA]</scope>
    <source>
        <strain evidence="2">CCUG42038B</strain>
    </source>
</reference>
<evidence type="ECO:0000313" key="2">
    <source>
        <dbReference type="Proteomes" id="UP000062260"/>
    </source>
</evidence>
<dbReference type="EMBL" id="CP014163">
    <property type="protein sequence ID" value="AMB99637.1"/>
    <property type="molecule type" value="Genomic_DNA"/>
</dbReference>